<feature type="transmembrane region" description="Helical" evidence="1">
    <location>
        <begin position="301"/>
        <end position="318"/>
    </location>
</feature>
<evidence type="ECO:0000313" key="4">
    <source>
        <dbReference type="Proteomes" id="UP001647436"/>
    </source>
</evidence>
<evidence type="ECO:0000256" key="1">
    <source>
        <dbReference type="SAM" id="Phobius"/>
    </source>
</evidence>
<dbReference type="EMBL" id="JAANES010000005">
    <property type="protein sequence ID" value="MBS3021066.1"/>
    <property type="molecule type" value="Genomic_DNA"/>
</dbReference>
<organism evidence="3 4">
    <name type="scientific">Comamonas brasiliensis</name>
    <dbReference type="NCBI Taxonomy" id="1812482"/>
    <lineage>
        <taxon>Bacteria</taxon>
        <taxon>Pseudomonadati</taxon>
        <taxon>Pseudomonadota</taxon>
        <taxon>Betaproteobacteria</taxon>
        <taxon>Burkholderiales</taxon>
        <taxon>Comamonadaceae</taxon>
        <taxon>Comamonas</taxon>
    </lineage>
</organism>
<feature type="transmembrane region" description="Helical" evidence="1">
    <location>
        <begin position="64"/>
        <end position="86"/>
    </location>
</feature>
<protein>
    <recommendedName>
        <fullName evidence="2">Acyltransferase 3 domain-containing protein</fullName>
    </recommendedName>
</protein>
<dbReference type="InterPro" id="IPR050879">
    <property type="entry name" value="Acyltransferase_3"/>
</dbReference>
<reference evidence="3 4" key="1">
    <citation type="submission" date="2020-03" db="EMBL/GenBank/DDBJ databases">
        <title>The role of nitrogen metabolism on polyethylene biodegradation.</title>
        <authorList>
            <person name="Peixoto J."/>
            <person name="Vizzotto C.S."/>
            <person name="Ramos A."/>
            <person name="Alves G."/>
            <person name="Steindorff A."/>
            <person name="Kruger R."/>
        </authorList>
    </citation>
    <scope>NUCLEOTIDE SEQUENCE [LARGE SCALE GENOMIC DNA]</scope>
    <source>
        <strain evidence="3 4">PE63</strain>
    </source>
</reference>
<gene>
    <name evidence="3" type="ORF">DJFAAGMI_03830</name>
</gene>
<feature type="transmembrane region" description="Helical" evidence="1">
    <location>
        <begin position="324"/>
        <end position="346"/>
    </location>
</feature>
<comment type="caution">
    <text evidence="3">The sequence shown here is derived from an EMBL/GenBank/DDBJ whole genome shotgun (WGS) entry which is preliminary data.</text>
</comment>
<feature type="transmembrane region" description="Helical" evidence="1">
    <location>
        <begin position="358"/>
        <end position="381"/>
    </location>
</feature>
<feature type="transmembrane region" description="Helical" evidence="1">
    <location>
        <begin position="203"/>
        <end position="222"/>
    </location>
</feature>
<dbReference type="Pfam" id="PF01757">
    <property type="entry name" value="Acyl_transf_3"/>
    <property type="match status" value="1"/>
</dbReference>
<dbReference type="PANTHER" id="PTHR23028:SF53">
    <property type="entry name" value="ACYL_TRANSF_3 DOMAIN-CONTAINING PROTEIN"/>
    <property type="match status" value="1"/>
</dbReference>
<keyword evidence="4" id="KW-1185">Reference proteome</keyword>
<keyword evidence="1" id="KW-0472">Membrane</keyword>
<keyword evidence="1" id="KW-0812">Transmembrane</keyword>
<feature type="domain" description="Acyltransferase 3" evidence="2">
    <location>
        <begin position="66"/>
        <end position="406"/>
    </location>
</feature>
<accession>A0ABS5LY00</accession>
<proteinExistence type="predicted"/>
<evidence type="ECO:0000259" key="2">
    <source>
        <dbReference type="Pfam" id="PF01757"/>
    </source>
</evidence>
<feature type="transmembrane region" description="Helical" evidence="1">
    <location>
        <begin position="148"/>
        <end position="170"/>
    </location>
</feature>
<feature type="transmembrane region" description="Helical" evidence="1">
    <location>
        <begin position="275"/>
        <end position="294"/>
    </location>
</feature>
<dbReference type="InterPro" id="IPR002656">
    <property type="entry name" value="Acyl_transf_3_dom"/>
</dbReference>
<dbReference type="Proteomes" id="UP001647436">
    <property type="component" value="Unassembled WGS sequence"/>
</dbReference>
<keyword evidence="1" id="KW-1133">Transmembrane helix</keyword>
<evidence type="ECO:0000313" key="3">
    <source>
        <dbReference type="EMBL" id="MBS3021066.1"/>
    </source>
</evidence>
<sequence length="441" mass="48339">MFRKTCNAVSKLLGMSAKSPSCFKSVFLRCLLPGKLTLPPGSLWAASGRDQMAQSSISSHSRSALIDCTKGLACAAIVWHHLAFYGPMSDVAHPVMPNLLDWLYEYARMAVQIFLVIGGFLAAASLAPQGLARFDSPWSKIGKRFVRLVVPYAVALVVTIVVSAAIRPWFDHESVSADPDLWQLMAHALLLQGIVGEESLSAGVWYVSIDFQLFAGTVLLLAGVRWLQQWAVARWGDAAMKRWWPWAVSGMQALVVLGTAASLLSFNLDAELDVWAIYFMGAYGVGMMAFWAVAADKRLTAWSWGMLIAALIIGALVYEWRDRIFLAGVTAMLLIVCMRTEAIARWQGLAPLRRLGEISYSVFLIHFSICLLVNAVVNHFWHGSVTAAVVGIPFAFVLSLTAGYALYQLVERHVSSWSQALRWQAGLIGAGLLTTMVAGLR</sequence>
<feature type="transmembrane region" description="Helical" evidence="1">
    <location>
        <begin position="421"/>
        <end position="440"/>
    </location>
</feature>
<feature type="transmembrane region" description="Helical" evidence="1">
    <location>
        <begin position="387"/>
        <end position="409"/>
    </location>
</feature>
<name>A0ABS5LY00_9BURK</name>
<feature type="transmembrane region" description="Helical" evidence="1">
    <location>
        <begin position="243"/>
        <end position="263"/>
    </location>
</feature>
<dbReference type="PANTHER" id="PTHR23028">
    <property type="entry name" value="ACETYLTRANSFERASE"/>
    <property type="match status" value="1"/>
</dbReference>
<feature type="transmembrane region" description="Helical" evidence="1">
    <location>
        <begin position="106"/>
        <end position="127"/>
    </location>
</feature>